<dbReference type="SUPFAM" id="SSF53187">
    <property type="entry name" value="Zn-dependent exopeptidases"/>
    <property type="match status" value="1"/>
</dbReference>
<dbReference type="PANTHER" id="PTHR43808:SF31">
    <property type="entry name" value="N-ACETYL-L-CITRULLINE DEACETYLASE"/>
    <property type="match status" value="1"/>
</dbReference>
<evidence type="ECO:0000256" key="2">
    <source>
        <dbReference type="ARBA" id="ARBA00022801"/>
    </source>
</evidence>
<dbReference type="Pfam" id="PF01546">
    <property type="entry name" value="Peptidase_M20"/>
    <property type="match status" value="1"/>
</dbReference>
<dbReference type="InterPro" id="IPR002933">
    <property type="entry name" value="Peptidase_M20"/>
</dbReference>
<name>A0A381PN88_9ZZZZ</name>
<dbReference type="GO" id="GO:0008777">
    <property type="term" value="F:acetylornithine deacetylase activity"/>
    <property type="evidence" value="ECO:0007669"/>
    <property type="project" value="TreeGrafter"/>
</dbReference>
<evidence type="ECO:0000256" key="1">
    <source>
        <dbReference type="ARBA" id="ARBA00022723"/>
    </source>
</evidence>
<feature type="non-terminal residue" evidence="4">
    <location>
        <position position="1"/>
    </location>
</feature>
<keyword evidence="2" id="KW-0378">Hydrolase</keyword>
<dbReference type="Gene3D" id="3.40.630.10">
    <property type="entry name" value="Zn peptidases"/>
    <property type="match status" value="2"/>
</dbReference>
<dbReference type="Pfam" id="PF07687">
    <property type="entry name" value="M20_dimer"/>
    <property type="match status" value="1"/>
</dbReference>
<dbReference type="InterPro" id="IPR050072">
    <property type="entry name" value="Peptidase_M20A"/>
</dbReference>
<dbReference type="GO" id="GO:0006526">
    <property type="term" value="P:L-arginine biosynthetic process"/>
    <property type="evidence" value="ECO:0007669"/>
    <property type="project" value="TreeGrafter"/>
</dbReference>
<accession>A0A381PN88</accession>
<dbReference type="PANTHER" id="PTHR43808">
    <property type="entry name" value="ACETYLORNITHINE DEACETYLASE"/>
    <property type="match status" value="1"/>
</dbReference>
<proteinExistence type="predicted"/>
<evidence type="ECO:0000313" key="4">
    <source>
        <dbReference type="EMBL" id="SUZ68491.1"/>
    </source>
</evidence>
<keyword evidence="1" id="KW-0479">Metal-binding</keyword>
<dbReference type="InterPro" id="IPR036264">
    <property type="entry name" value="Bact_exopeptidase_dim_dom"/>
</dbReference>
<sequence>VVEIAQRVAELVQIPSVNPLHAGPKSGDAGERELSDWLADHADALGADVVVDEVEDGRCNVYARFEGASDRAVTVDVHLDTVGVEHMPDNPFDGRIENGRVYGRGSVDTKPTLAVVLQVLEEIRAAGQRPLPTVNLVGTISEEGGGLLGATRYRDWLLERGQRVEQMVVAEPTMCAPVHGHKGGIGLDVTVHGHAAHSSKPHLGANALSGAARIVIAIDAEQERLAALEATTPVGKGTVSVTELAGGLARNIIPDACALYVGRRTAPGEDIDQVRAALCKLIDDSAAPLSTTIESLYGDGSPGFYQDPDSALVTVLAQLADSAPTTAEYGSNALRYGEVTDELVVFGPGSIDQAHQAVEWVDIDQLERVVDIYRAWFTQ</sequence>
<feature type="domain" description="Peptidase M20 dimerisation" evidence="3">
    <location>
        <begin position="180"/>
        <end position="285"/>
    </location>
</feature>
<gene>
    <name evidence="4" type="ORF">METZ01_LOCUS21345</name>
</gene>
<reference evidence="4" key="1">
    <citation type="submission" date="2018-05" db="EMBL/GenBank/DDBJ databases">
        <authorList>
            <person name="Lanie J.A."/>
            <person name="Ng W.-L."/>
            <person name="Kazmierczak K.M."/>
            <person name="Andrzejewski T.M."/>
            <person name="Davidsen T.M."/>
            <person name="Wayne K.J."/>
            <person name="Tettelin H."/>
            <person name="Glass J.I."/>
            <person name="Rusch D."/>
            <person name="Podicherti R."/>
            <person name="Tsui H.-C.T."/>
            <person name="Winkler M.E."/>
        </authorList>
    </citation>
    <scope>NUCLEOTIDE SEQUENCE</scope>
</reference>
<dbReference type="InterPro" id="IPR011650">
    <property type="entry name" value="Peptidase_M20_dimer"/>
</dbReference>
<dbReference type="Gene3D" id="3.30.70.360">
    <property type="match status" value="1"/>
</dbReference>
<dbReference type="EMBL" id="UINC01001039">
    <property type="protein sequence ID" value="SUZ68491.1"/>
    <property type="molecule type" value="Genomic_DNA"/>
</dbReference>
<protein>
    <recommendedName>
        <fullName evidence="3">Peptidase M20 dimerisation domain-containing protein</fullName>
    </recommendedName>
</protein>
<dbReference type="AlphaFoldDB" id="A0A381PN88"/>
<dbReference type="GO" id="GO:0046872">
    <property type="term" value="F:metal ion binding"/>
    <property type="evidence" value="ECO:0007669"/>
    <property type="project" value="UniProtKB-KW"/>
</dbReference>
<evidence type="ECO:0000259" key="3">
    <source>
        <dbReference type="Pfam" id="PF07687"/>
    </source>
</evidence>
<dbReference type="SUPFAM" id="SSF55031">
    <property type="entry name" value="Bacterial exopeptidase dimerisation domain"/>
    <property type="match status" value="1"/>
</dbReference>
<organism evidence="4">
    <name type="scientific">marine metagenome</name>
    <dbReference type="NCBI Taxonomy" id="408172"/>
    <lineage>
        <taxon>unclassified sequences</taxon>
        <taxon>metagenomes</taxon>
        <taxon>ecological metagenomes</taxon>
    </lineage>
</organism>